<dbReference type="EMBL" id="JANRMS010004197">
    <property type="protein sequence ID" value="KAJ3510792.1"/>
    <property type="molecule type" value="Genomic_DNA"/>
</dbReference>
<evidence type="ECO:0000313" key="1">
    <source>
        <dbReference type="EMBL" id="KAJ3510792.1"/>
    </source>
</evidence>
<comment type="caution">
    <text evidence="1">The sequence shown here is derived from an EMBL/GenBank/DDBJ whole genome shotgun (WGS) entry which is preliminary data.</text>
</comment>
<dbReference type="Proteomes" id="UP001148629">
    <property type="component" value="Unassembled WGS sequence"/>
</dbReference>
<gene>
    <name evidence="1" type="ORF">NM208_g15491</name>
</gene>
<organism evidence="1 2">
    <name type="scientific">Fusarium decemcellulare</name>
    <dbReference type="NCBI Taxonomy" id="57161"/>
    <lineage>
        <taxon>Eukaryota</taxon>
        <taxon>Fungi</taxon>
        <taxon>Dikarya</taxon>
        <taxon>Ascomycota</taxon>
        <taxon>Pezizomycotina</taxon>
        <taxon>Sordariomycetes</taxon>
        <taxon>Hypocreomycetidae</taxon>
        <taxon>Hypocreales</taxon>
        <taxon>Nectriaceae</taxon>
        <taxon>Fusarium</taxon>
        <taxon>Fusarium decemcellulare species complex</taxon>
    </lineage>
</organism>
<accession>A0ACC1RDF3</accession>
<keyword evidence="2" id="KW-1185">Reference proteome</keyword>
<protein>
    <submittedName>
        <fullName evidence="1">Uncharacterized protein</fullName>
    </submittedName>
</protein>
<proteinExistence type="predicted"/>
<name>A0ACC1RDF3_9HYPO</name>
<evidence type="ECO:0000313" key="2">
    <source>
        <dbReference type="Proteomes" id="UP001148629"/>
    </source>
</evidence>
<sequence>MVAIQRLVPLLGLCLGASANFNIYNATTLEDANVGDACVKAMAADIACPAYIRSFMQRRYHGSLYNVTLTDEICTGACSASLKRWFNTVVSACAGEDVANGVPQRYGGYIWAGWNETCIKDPKTKKYCNGKFHACINENYMAN</sequence>
<reference evidence="1" key="1">
    <citation type="submission" date="2022-08" db="EMBL/GenBank/DDBJ databases">
        <title>Genome Sequence of Fusarium decemcellulare.</title>
        <authorList>
            <person name="Buettner E."/>
        </authorList>
    </citation>
    <scope>NUCLEOTIDE SEQUENCE</scope>
    <source>
        <strain evidence="1">Babe19</strain>
    </source>
</reference>